<dbReference type="RefSeq" id="WP_330484224.1">
    <property type="nucleotide sequence ID" value="NZ_JAZBJZ010000053.1"/>
</dbReference>
<dbReference type="SUPFAM" id="SSF158615">
    <property type="entry name" value="RbcX-like"/>
    <property type="match status" value="1"/>
</dbReference>
<keyword evidence="3" id="KW-0120">Carbon dioxide fixation</keyword>
<dbReference type="PANTHER" id="PTHR33791">
    <property type="entry name" value="CHAPERONIN-LIKE RBCX PROTEIN 1, CHLOROPLASTIC"/>
    <property type="match status" value="1"/>
</dbReference>
<feature type="region of interest" description="Disordered" evidence="4">
    <location>
        <begin position="127"/>
        <end position="149"/>
    </location>
</feature>
<keyword evidence="6" id="KW-1185">Reference proteome</keyword>
<dbReference type="Proteomes" id="UP001333818">
    <property type="component" value="Unassembled WGS sequence"/>
</dbReference>
<evidence type="ECO:0000256" key="2">
    <source>
        <dbReference type="ARBA" id="ARBA00023186"/>
    </source>
</evidence>
<reference evidence="5" key="1">
    <citation type="submission" date="2024-01" db="EMBL/GenBank/DDBJ databases">
        <title>Bank of Algae and Cyanobacteria of the Azores (BACA) strain genomes.</title>
        <authorList>
            <person name="Luz R."/>
            <person name="Cordeiro R."/>
            <person name="Fonseca A."/>
            <person name="Goncalves V."/>
        </authorList>
    </citation>
    <scope>NUCLEOTIDE SEQUENCE</scope>
    <source>
        <strain evidence="5">BACA0141</strain>
    </source>
</reference>
<evidence type="ECO:0000256" key="1">
    <source>
        <dbReference type="ARBA" id="ARBA00022531"/>
    </source>
</evidence>
<dbReference type="AlphaFoldDB" id="A0AAW9Q4N3"/>
<name>A0AAW9Q4N3_9CYAN</name>
<evidence type="ECO:0000256" key="4">
    <source>
        <dbReference type="SAM" id="MobiDB-lite"/>
    </source>
</evidence>
<gene>
    <name evidence="5" type="ORF">V2H45_13710</name>
</gene>
<accession>A0AAW9Q4N3</accession>
<organism evidence="5 6">
    <name type="scientific">Tumidithrix elongata BACA0141</name>
    <dbReference type="NCBI Taxonomy" id="2716417"/>
    <lineage>
        <taxon>Bacteria</taxon>
        <taxon>Bacillati</taxon>
        <taxon>Cyanobacteriota</taxon>
        <taxon>Cyanophyceae</taxon>
        <taxon>Pseudanabaenales</taxon>
        <taxon>Pseudanabaenaceae</taxon>
        <taxon>Tumidithrix</taxon>
        <taxon>Tumidithrix elongata</taxon>
    </lineage>
</organism>
<dbReference type="GO" id="GO:0015977">
    <property type="term" value="P:carbon fixation"/>
    <property type="evidence" value="ECO:0007669"/>
    <property type="project" value="UniProtKB-KW"/>
</dbReference>
<evidence type="ECO:0000313" key="5">
    <source>
        <dbReference type="EMBL" id="MEE3717793.1"/>
    </source>
</evidence>
<proteinExistence type="predicted"/>
<dbReference type="PANTHER" id="PTHR33791:SF1">
    <property type="entry name" value="RUBISCO CHAPERONE RBCX"/>
    <property type="match status" value="1"/>
</dbReference>
<dbReference type="GO" id="GO:0110102">
    <property type="term" value="P:ribulose bisphosphate carboxylase complex assembly"/>
    <property type="evidence" value="ECO:0007669"/>
    <property type="project" value="InterPro"/>
</dbReference>
<protein>
    <submittedName>
        <fullName evidence="5">Chaperonin family protein RbcX</fullName>
    </submittedName>
</protein>
<dbReference type="EMBL" id="JAZBJZ010000053">
    <property type="protein sequence ID" value="MEE3717793.1"/>
    <property type="molecule type" value="Genomic_DNA"/>
</dbReference>
<keyword evidence="1" id="KW-0602">Photosynthesis</keyword>
<evidence type="ECO:0000313" key="6">
    <source>
        <dbReference type="Proteomes" id="UP001333818"/>
    </source>
</evidence>
<evidence type="ECO:0000256" key="3">
    <source>
        <dbReference type="ARBA" id="ARBA00023300"/>
    </source>
</evidence>
<dbReference type="InterPro" id="IPR038052">
    <property type="entry name" value="Chaperonin_RbcX_sf"/>
</dbReference>
<sequence length="149" mass="17236">MNIKRTTKSTASMLINYLTYEAVKTVSEQLQETDLLKAHWFNQFSSREKIQNGDLYIQELLEVHQELAFRVMTVREHLANEILDFLPEMTRTGIQQSNMQHRCQHLERIMSVQATQGYAECEDLATNLDSDSTSDSNEELDSDSDRTTT</sequence>
<dbReference type="GO" id="GO:0015979">
    <property type="term" value="P:photosynthesis"/>
    <property type="evidence" value="ECO:0007669"/>
    <property type="project" value="UniProtKB-KW"/>
</dbReference>
<keyword evidence="2" id="KW-0143">Chaperone</keyword>
<dbReference type="InterPro" id="IPR003435">
    <property type="entry name" value="Chaperonin_RcbX"/>
</dbReference>
<dbReference type="GO" id="GO:0044183">
    <property type="term" value="F:protein folding chaperone"/>
    <property type="evidence" value="ECO:0007669"/>
    <property type="project" value="InterPro"/>
</dbReference>
<dbReference type="Pfam" id="PF02341">
    <property type="entry name" value="RbcX"/>
    <property type="match status" value="1"/>
</dbReference>
<comment type="caution">
    <text evidence="5">The sequence shown here is derived from an EMBL/GenBank/DDBJ whole genome shotgun (WGS) entry which is preliminary data.</text>
</comment>
<dbReference type="Gene3D" id="1.10.1200.210">
    <property type="entry name" value="Chaperonin-like RbcX"/>
    <property type="match status" value="1"/>
</dbReference>